<organism evidence="2 3">
    <name type="scientific">Seminavis robusta</name>
    <dbReference type="NCBI Taxonomy" id="568900"/>
    <lineage>
        <taxon>Eukaryota</taxon>
        <taxon>Sar</taxon>
        <taxon>Stramenopiles</taxon>
        <taxon>Ochrophyta</taxon>
        <taxon>Bacillariophyta</taxon>
        <taxon>Bacillariophyceae</taxon>
        <taxon>Bacillariophycidae</taxon>
        <taxon>Naviculales</taxon>
        <taxon>Naviculaceae</taxon>
        <taxon>Seminavis</taxon>
    </lineage>
</organism>
<feature type="compositionally biased region" description="Acidic residues" evidence="1">
    <location>
        <begin position="312"/>
        <end position="324"/>
    </location>
</feature>
<feature type="region of interest" description="Disordered" evidence="1">
    <location>
        <begin position="245"/>
        <end position="278"/>
    </location>
</feature>
<dbReference type="Pfam" id="PF09656">
    <property type="entry name" value="PGPGW"/>
    <property type="match status" value="1"/>
</dbReference>
<sequence length="332" mass="36186">MEDDSIVQQVHDSLSDLDWTPSQHAKKAKVAVTGGVVTAAGLVLIPAPVPIGCVVTAYGVSILATEFDGLQDGLEHTKKMLEGSLERVAQVLQVSDDEENDDILQDLTTNRQDKGESSSEEVTALVVDDGTSTTTAITKRSSFPQRPPELKEIMSARISLGQKAGKIWELHKFNVRKVTCYFISEVVLPTLRNLKVPQQQPTTEQQSSTDEPQTRETQPSVAHTETPSLCESSVHSFAESIMTTNINDGGSLSEGHALRTSNIDHTNGRDTNNNTPEDATKETFVATPAYARVCGDGCDRNKTLIPPMVPLDQDENDAEEEEDTSERTALLR</sequence>
<dbReference type="EMBL" id="CAICTM010000465">
    <property type="protein sequence ID" value="CAB9511069.1"/>
    <property type="molecule type" value="Genomic_DNA"/>
</dbReference>
<comment type="caution">
    <text evidence="2">The sequence shown here is derived from an EMBL/GenBank/DDBJ whole genome shotgun (WGS) entry which is preliminary data.</text>
</comment>
<proteinExistence type="predicted"/>
<feature type="compositionally biased region" description="Low complexity" evidence="1">
    <location>
        <begin position="197"/>
        <end position="209"/>
    </location>
</feature>
<reference evidence="2" key="1">
    <citation type="submission" date="2020-06" db="EMBL/GenBank/DDBJ databases">
        <authorList>
            <consortium name="Plant Systems Biology data submission"/>
        </authorList>
    </citation>
    <scope>NUCLEOTIDE SEQUENCE</scope>
    <source>
        <strain evidence="2">D6</strain>
    </source>
</reference>
<accession>A0A9N8E3K6</accession>
<dbReference type="AlphaFoldDB" id="A0A9N8E3K6"/>
<feature type="compositionally biased region" description="Polar residues" evidence="1">
    <location>
        <begin position="259"/>
        <end position="277"/>
    </location>
</feature>
<dbReference type="Proteomes" id="UP001153069">
    <property type="component" value="Unassembled WGS sequence"/>
</dbReference>
<feature type="region of interest" description="Disordered" evidence="1">
    <location>
        <begin position="197"/>
        <end position="231"/>
    </location>
</feature>
<protein>
    <submittedName>
        <fullName evidence="2">Uncharacterized protein</fullName>
    </submittedName>
</protein>
<feature type="compositionally biased region" description="Polar residues" evidence="1">
    <location>
        <begin position="215"/>
        <end position="231"/>
    </location>
</feature>
<gene>
    <name evidence="2" type="ORF">SEMRO_466_G148790.1</name>
</gene>
<evidence type="ECO:0000256" key="1">
    <source>
        <dbReference type="SAM" id="MobiDB-lite"/>
    </source>
</evidence>
<evidence type="ECO:0000313" key="2">
    <source>
        <dbReference type="EMBL" id="CAB9511069.1"/>
    </source>
</evidence>
<keyword evidence="3" id="KW-1185">Reference proteome</keyword>
<name>A0A9N8E3K6_9STRA</name>
<evidence type="ECO:0000313" key="3">
    <source>
        <dbReference type="Proteomes" id="UP001153069"/>
    </source>
</evidence>
<dbReference type="InterPro" id="IPR019099">
    <property type="entry name" value="Uncharacterised_PGPGW_TM"/>
</dbReference>
<feature type="region of interest" description="Disordered" evidence="1">
    <location>
        <begin position="305"/>
        <end position="332"/>
    </location>
</feature>